<sequence>MIELKLSELATHLDAQVVGEDIHFSSVSTDSRSLSSGALFVALKGPRFDGHDYLGSAVESGAVAVVVDHKTTLNCPQLIVADTRIALGQMAALWRQKSAAAVVAVTGSNGKTTVKEMIAAILGNRGSVLATQGNLNNDIGMPLTLLRLQEHQYAVIEMGANHPGEIDYLSKIAKPDVALLNNACRSHLEGFGSLEGVAKAKSEIVSGLAETGCFVFNADDNFAPYWLGVAGGRRVCTFGINQPADITSPGTATLQWDASGFSSHFSVVTPLGALTVSLALAGEHNRLNALAAIAAALQLGATSEDVVTGLASIKPVKGRLQPRIGRDGVLLIDDSYNANPDSVMAAIDVLATAPGRRYVLLGELGELGEGTTVFYQELGAYAKTSGIDRLCTVGAAGEAVRIFGQGGVAFDTREQLIETLQQELQSGDRVLVKGSRRAGMELIVNALVDPETV</sequence>
<evidence type="ECO:0000256" key="4">
    <source>
        <dbReference type="ARBA" id="ARBA00022741"/>
    </source>
</evidence>
<evidence type="ECO:0000256" key="1">
    <source>
        <dbReference type="ARBA" id="ARBA00022490"/>
    </source>
</evidence>
<dbReference type="SUPFAM" id="SSF63418">
    <property type="entry name" value="MurE/MurF N-terminal domain"/>
    <property type="match status" value="1"/>
</dbReference>
<dbReference type="EC" id="6.3.2.10" evidence="10 11"/>
<dbReference type="GO" id="GO:0009252">
    <property type="term" value="P:peptidoglycan biosynthetic process"/>
    <property type="evidence" value="ECO:0007669"/>
    <property type="project" value="UniProtKB-UniRule"/>
</dbReference>
<comment type="subcellular location">
    <subcellularLocation>
        <location evidence="10 11">Cytoplasm</location>
    </subcellularLocation>
</comment>
<evidence type="ECO:0000313" key="16">
    <source>
        <dbReference type="Proteomes" id="UP000316649"/>
    </source>
</evidence>
<dbReference type="GO" id="GO:0047480">
    <property type="term" value="F:UDP-N-acetylmuramoyl-tripeptide-D-alanyl-D-alanine ligase activity"/>
    <property type="evidence" value="ECO:0007669"/>
    <property type="project" value="UniProtKB-UniRule"/>
</dbReference>
<dbReference type="UniPathway" id="UPA00219"/>
<dbReference type="SUPFAM" id="SSF53244">
    <property type="entry name" value="MurD-like peptide ligases, peptide-binding domain"/>
    <property type="match status" value="1"/>
</dbReference>
<comment type="catalytic activity">
    <reaction evidence="10 11">
        <text>D-alanyl-D-alanine + UDP-N-acetyl-alpha-D-muramoyl-L-alanyl-gamma-D-glutamyl-meso-2,6-diaminopimelate + ATP = UDP-N-acetyl-alpha-D-muramoyl-L-alanyl-gamma-D-glutamyl-meso-2,6-diaminopimeloyl-D-alanyl-D-alanine + ADP + phosphate + H(+)</text>
        <dbReference type="Rhea" id="RHEA:28374"/>
        <dbReference type="ChEBI" id="CHEBI:15378"/>
        <dbReference type="ChEBI" id="CHEBI:30616"/>
        <dbReference type="ChEBI" id="CHEBI:43474"/>
        <dbReference type="ChEBI" id="CHEBI:57822"/>
        <dbReference type="ChEBI" id="CHEBI:61386"/>
        <dbReference type="ChEBI" id="CHEBI:83905"/>
        <dbReference type="ChEBI" id="CHEBI:456216"/>
        <dbReference type="EC" id="6.3.2.10"/>
    </reaction>
</comment>
<name>A0A558DXT8_9GAMM</name>
<dbReference type="GO" id="GO:0008360">
    <property type="term" value="P:regulation of cell shape"/>
    <property type="evidence" value="ECO:0007669"/>
    <property type="project" value="UniProtKB-KW"/>
</dbReference>
<dbReference type="InterPro" id="IPR051046">
    <property type="entry name" value="MurCDEF_CellWall_CoF430Synth"/>
</dbReference>
<evidence type="ECO:0000256" key="8">
    <source>
        <dbReference type="ARBA" id="ARBA00023306"/>
    </source>
</evidence>
<feature type="domain" description="Mur ligase C-terminal" evidence="13">
    <location>
        <begin position="318"/>
        <end position="436"/>
    </location>
</feature>
<evidence type="ECO:0000259" key="14">
    <source>
        <dbReference type="Pfam" id="PF08245"/>
    </source>
</evidence>
<dbReference type="SUPFAM" id="SSF53623">
    <property type="entry name" value="MurD-like peptide ligases, catalytic domain"/>
    <property type="match status" value="1"/>
</dbReference>
<keyword evidence="5 10" id="KW-0067">ATP-binding</keyword>
<feature type="domain" description="Mur ligase N-terminal catalytic" evidence="12">
    <location>
        <begin position="24"/>
        <end position="80"/>
    </location>
</feature>
<dbReference type="GO" id="GO:0008766">
    <property type="term" value="F:UDP-N-acetylmuramoylalanyl-D-glutamyl-2,6-diaminopimelate-D-alanyl-D-alanine ligase activity"/>
    <property type="evidence" value="ECO:0007669"/>
    <property type="project" value="RHEA"/>
</dbReference>
<dbReference type="InterPro" id="IPR013221">
    <property type="entry name" value="Mur_ligase_cen"/>
</dbReference>
<dbReference type="Gene3D" id="3.40.1190.10">
    <property type="entry name" value="Mur-like, catalytic domain"/>
    <property type="match status" value="1"/>
</dbReference>
<evidence type="ECO:0000256" key="3">
    <source>
        <dbReference type="ARBA" id="ARBA00022618"/>
    </source>
</evidence>
<gene>
    <name evidence="10" type="primary">murF</name>
    <name evidence="15" type="ORF">FHP88_15170</name>
</gene>
<dbReference type="PANTHER" id="PTHR43024:SF1">
    <property type="entry name" value="UDP-N-ACETYLMURAMOYL-TRIPEPTIDE--D-ALANYL-D-ALANINE LIGASE"/>
    <property type="match status" value="1"/>
</dbReference>
<dbReference type="GO" id="GO:0005737">
    <property type="term" value="C:cytoplasm"/>
    <property type="evidence" value="ECO:0007669"/>
    <property type="project" value="UniProtKB-SubCell"/>
</dbReference>
<keyword evidence="3 10" id="KW-0132">Cell division</keyword>
<dbReference type="GO" id="GO:0051301">
    <property type="term" value="P:cell division"/>
    <property type="evidence" value="ECO:0007669"/>
    <property type="project" value="UniProtKB-KW"/>
</dbReference>
<dbReference type="HAMAP" id="MF_02019">
    <property type="entry name" value="MurF"/>
    <property type="match status" value="1"/>
</dbReference>
<keyword evidence="16" id="KW-1185">Reference proteome</keyword>
<dbReference type="Gene3D" id="3.90.190.20">
    <property type="entry name" value="Mur ligase, C-terminal domain"/>
    <property type="match status" value="1"/>
</dbReference>
<dbReference type="EMBL" id="VMNH01000023">
    <property type="protein sequence ID" value="TVO70799.1"/>
    <property type="molecule type" value="Genomic_DNA"/>
</dbReference>
<dbReference type="InterPro" id="IPR036565">
    <property type="entry name" value="Mur-like_cat_sf"/>
</dbReference>
<proteinExistence type="inferred from homology"/>
<evidence type="ECO:0000313" key="15">
    <source>
        <dbReference type="EMBL" id="TVO70799.1"/>
    </source>
</evidence>
<dbReference type="Gene3D" id="3.40.1390.10">
    <property type="entry name" value="MurE/MurF, N-terminal domain"/>
    <property type="match status" value="1"/>
</dbReference>
<dbReference type="OrthoDB" id="9801978at2"/>
<reference evidence="15 16" key="1">
    <citation type="submission" date="2019-07" db="EMBL/GenBank/DDBJ databases">
        <title>The pathways for chlorine oxyanion respiration interact through the shared metabolite chlorate.</title>
        <authorList>
            <person name="Barnum T.P."/>
            <person name="Cheng Y."/>
            <person name="Hill K.A."/>
            <person name="Lucas L.N."/>
            <person name="Carlson H.K."/>
            <person name="Coates J.D."/>
        </authorList>
    </citation>
    <scope>NUCLEOTIDE SEQUENCE [LARGE SCALE GENOMIC DNA]</scope>
    <source>
        <strain evidence="15 16">BK-1</strain>
    </source>
</reference>
<comment type="pathway">
    <text evidence="10 11">Cell wall biogenesis; peptidoglycan biosynthesis.</text>
</comment>
<dbReference type="RefSeq" id="WP_144359936.1">
    <property type="nucleotide sequence ID" value="NZ_VMNH01000023.1"/>
</dbReference>
<dbReference type="InterPro" id="IPR036615">
    <property type="entry name" value="Mur_ligase_C_dom_sf"/>
</dbReference>
<evidence type="ECO:0000259" key="12">
    <source>
        <dbReference type="Pfam" id="PF01225"/>
    </source>
</evidence>
<keyword evidence="4 10" id="KW-0547">Nucleotide-binding</keyword>
<organism evidence="15 16">
    <name type="scientific">Sedimenticola selenatireducens</name>
    <dbReference type="NCBI Taxonomy" id="191960"/>
    <lineage>
        <taxon>Bacteria</taxon>
        <taxon>Pseudomonadati</taxon>
        <taxon>Pseudomonadota</taxon>
        <taxon>Gammaproteobacteria</taxon>
        <taxon>Chromatiales</taxon>
        <taxon>Sedimenticolaceae</taxon>
        <taxon>Sedimenticola</taxon>
    </lineage>
</organism>
<accession>A0A558DXT8</accession>
<keyword evidence="9 10" id="KW-0961">Cell wall biogenesis/degradation</keyword>
<dbReference type="Pfam" id="PF02875">
    <property type="entry name" value="Mur_ligase_C"/>
    <property type="match status" value="1"/>
</dbReference>
<dbReference type="Pfam" id="PF01225">
    <property type="entry name" value="Mur_ligase"/>
    <property type="match status" value="1"/>
</dbReference>
<keyword evidence="2 10" id="KW-0436">Ligase</keyword>
<comment type="caution">
    <text evidence="15">The sequence shown here is derived from an EMBL/GenBank/DDBJ whole genome shotgun (WGS) entry which is preliminary data.</text>
</comment>
<keyword evidence="6 10" id="KW-0133">Cell shape</keyword>
<evidence type="ECO:0000256" key="5">
    <source>
        <dbReference type="ARBA" id="ARBA00022840"/>
    </source>
</evidence>
<dbReference type="Proteomes" id="UP000316649">
    <property type="component" value="Unassembled WGS sequence"/>
</dbReference>
<keyword evidence="8 10" id="KW-0131">Cell cycle</keyword>
<protein>
    <recommendedName>
        <fullName evidence="10 11">UDP-N-acetylmuramoyl-tripeptide--D-alanyl-D-alanine ligase</fullName>
        <ecNumber evidence="10 11">6.3.2.10</ecNumber>
    </recommendedName>
    <alternativeName>
        <fullName evidence="10">D-alanyl-D-alanine-adding enzyme</fullName>
    </alternativeName>
</protein>
<keyword evidence="7 10" id="KW-0573">Peptidoglycan synthesis</keyword>
<dbReference type="InterPro" id="IPR005863">
    <property type="entry name" value="UDP-N-AcMur_synth"/>
</dbReference>
<evidence type="ECO:0000259" key="13">
    <source>
        <dbReference type="Pfam" id="PF02875"/>
    </source>
</evidence>
<comment type="similarity">
    <text evidence="10">Belongs to the MurCDEF family. MurF subfamily.</text>
</comment>
<evidence type="ECO:0000256" key="11">
    <source>
        <dbReference type="RuleBase" id="RU004136"/>
    </source>
</evidence>
<evidence type="ECO:0000256" key="7">
    <source>
        <dbReference type="ARBA" id="ARBA00022984"/>
    </source>
</evidence>
<dbReference type="AlphaFoldDB" id="A0A558DXT8"/>
<comment type="function">
    <text evidence="10 11">Involved in cell wall formation. Catalyzes the final step in the synthesis of UDP-N-acetylmuramoyl-pentapeptide, the precursor of murein.</text>
</comment>
<evidence type="ECO:0000256" key="6">
    <source>
        <dbReference type="ARBA" id="ARBA00022960"/>
    </source>
</evidence>
<dbReference type="InterPro" id="IPR000713">
    <property type="entry name" value="Mur_ligase_N"/>
</dbReference>
<dbReference type="InterPro" id="IPR035911">
    <property type="entry name" value="MurE/MurF_N"/>
</dbReference>
<dbReference type="InterPro" id="IPR004101">
    <property type="entry name" value="Mur_ligase_C"/>
</dbReference>
<evidence type="ECO:0000256" key="2">
    <source>
        <dbReference type="ARBA" id="ARBA00022598"/>
    </source>
</evidence>
<keyword evidence="1 10" id="KW-0963">Cytoplasm</keyword>
<feature type="domain" description="Mur ligase central" evidence="14">
    <location>
        <begin position="105"/>
        <end position="296"/>
    </location>
</feature>
<evidence type="ECO:0000256" key="10">
    <source>
        <dbReference type="HAMAP-Rule" id="MF_02019"/>
    </source>
</evidence>
<feature type="binding site" evidence="10">
    <location>
        <begin position="107"/>
        <end position="113"/>
    </location>
    <ligand>
        <name>ATP</name>
        <dbReference type="ChEBI" id="CHEBI:30616"/>
    </ligand>
</feature>
<evidence type="ECO:0000256" key="9">
    <source>
        <dbReference type="ARBA" id="ARBA00023316"/>
    </source>
</evidence>
<dbReference type="Pfam" id="PF08245">
    <property type="entry name" value="Mur_ligase_M"/>
    <property type="match status" value="1"/>
</dbReference>
<dbReference type="GO" id="GO:0005524">
    <property type="term" value="F:ATP binding"/>
    <property type="evidence" value="ECO:0007669"/>
    <property type="project" value="UniProtKB-UniRule"/>
</dbReference>
<dbReference type="GO" id="GO:0071555">
    <property type="term" value="P:cell wall organization"/>
    <property type="evidence" value="ECO:0007669"/>
    <property type="project" value="UniProtKB-KW"/>
</dbReference>
<dbReference type="PANTHER" id="PTHR43024">
    <property type="entry name" value="UDP-N-ACETYLMURAMOYL-TRIPEPTIDE--D-ALANYL-D-ALANINE LIGASE"/>
    <property type="match status" value="1"/>
</dbReference>
<dbReference type="NCBIfam" id="TIGR01143">
    <property type="entry name" value="murF"/>
    <property type="match status" value="1"/>
</dbReference>